<dbReference type="EMBL" id="SSTD01003829">
    <property type="protein sequence ID" value="TYK24969.1"/>
    <property type="molecule type" value="Genomic_DNA"/>
</dbReference>
<keyword evidence="7" id="KW-0378">Hydrolase</keyword>
<evidence type="ECO:0000256" key="4">
    <source>
        <dbReference type="ARBA" id="ARBA00022670"/>
    </source>
</evidence>
<dbReference type="CDD" id="cd06530">
    <property type="entry name" value="S26_SPase_I"/>
    <property type="match status" value="1"/>
</dbReference>
<dbReference type="InterPro" id="IPR036286">
    <property type="entry name" value="LexA/Signal_pep-like_sf"/>
</dbReference>
<dbReference type="GO" id="GO:0042720">
    <property type="term" value="C:mitochondrial inner membrane peptidase complex"/>
    <property type="evidence" value="ECO:0007669"/>
    <property type="project" value="InterPro"/>
</dbReference>
<dbReference type="InterPro" id="IPR037730">
    <property type="entry name" value="IMP2"/>
</dbReference>
<reference evidence="14 15" key="1">
    <citation type="submission" date="2019-08" db="EMBL/GenBank/DDBJ databases">
        <title>Draft genome sequences of two oriental melons (Cucumis melo L. var makuwa).</title>
        <authorList>
            <person name="Kwon S.-Y."/>
        </authorList>
    </citation>
    <scope>NUCLEOTIDE SEQUENCE [LARGE SCALE GENOMIC DNA]</scope>
    <source>
        <strain evidence="15">cv. Chang Bougi</strain>
        <tissue evidence="14">Leaf</tissue>
    </source>
</reference>
<feature type="transmembrane region" description="Helical" evidence="12">
    <location>
        <begin position="14"/>
        <end position="38"/>
    </location>
</feature>
<accession>A0A5D3DNS6</accession>
<gene>
    <name evidence="14" type="ORF">E5676_scaffold352G00860</name>
</gene>
<dbReference type="GO" id="GO:0004252">
    <property type="term" value="F:serine-type endopeptidase activity"/>
    <property type="evidence" value="ECO:0007669"/>
    <property type="project" value="InterPro"/>
</dbReference>
<comment type="caution">
    <text evidence="14">The sequence shown here is derived from an EMBL/GenBank/DDBJ whole genome shotgun (WGS) entry which is preliminary data.</text>
</comment>
<evidence type="ECO:0000256" key="3">
    <source>
        <dbReference type="ARBA" id="ARBA00013650"/>
    </source>
</evidence>
<keyword evidence="10 12" id="KW-0472">Membrane</keyword>
<evidence type="ECO:0000256" key="2">
    <source>
        <dbReference type="ARBA" id="ARBA00007066"/>
    </source>
</evidence>
<dbReference type="InterPro" id="IPR000223">
    <property type="entry name" value="Pept_S26A_signal_pept_1"/>
</dbReference>
<evidence type="ECO:0000256" key="10">
    <source>
        <dbReference type="ARBA" id="ARBA00023136"/>
    </source>
</evidence>
<dbReference type="Pfam" id="PF10502">
    <property type="entry name" value="Peptidase_S26"/>
    <property type="match status" value="1"/>
</dbReference>
<dbReference type="AlphaFoldDB" id="A0A5D3DNS6"/>
<sequence>MTKGVIGSDLPKNLLLSISATVISVFNCSNASGIIWLLTGNLRFLSVAYYQILGVTISDRYASVVPIRGASMSPTFNPIATSLTGPMTGDYVLVEKFCLEKYKFSPGDVIVYRSPCNYKEKQVKRIIALPGDWVGTRQTYDVVKVPEGHCWVEGDNPECSMDSRSFGPPQ</sequence>
<evidence type="ECO:0000256" key="8">
    <source>
        <dbReference type="ARBA" id="ARBA00022989"/>
    </source>
</evidence>
<proteinExistence type="inferred from homology"/>
<evidence type="ECO:0000313" key="14">
    <source>
        <dbReference type="EMBL" id="TYK24969.1"/>
    </source>
</evidence>
<dbReference type="Proteomes" id="UP000321947">
    <property type="component" value="Unassembled WGS sequence"/>
</dbReference>
<dbReference type="PANTHER" id="PTHR46041">
    <property type="entry name" value="MITOCHONDRIAL INNER MEMBRANE PROTEASE SUBUNIT 2"/>
    <property type="match status" value="1"/>
</dbReference>
<keyword evidence="8 12" id="KW-1133">Transmembrane helix</keyword>
<name>A0A5D3DNS6_CUCMM</name>
<dbReference type="SUPFAM" id="SSF51306">
    <property type="entry name" value="LexA/Signal peptidase"/>
    <property type="match status" value="1"/>
</dbReference>
<keyword evidence="4 14" id="KW-0645">Protease</keyword>
<evidence type="ECO:0000259" key="13">
    <source>
        <dbReference type="Pfam" id="PF10502"/>
    </source>
</evidence>
<dbReference type="InterPro" id="IPR019533">
    <property type="entry name" value="Peptidase_S26"/>
</dbReference>
<comment type="subcellular location">
    <subcellularLocation>
        <location evidence="1">Mitochondrion inner membrane</location>
        <topology evidence="1">Single-pass membrane protein</topology>
    </subcellularLocation>
</comment>
<evidence type="ECO:0000256" key="5">
    <source>
        <dbReference type="ARBA" id="ARBA00022692"/>
    </source>
</evidence>
<dbReference type="Gene3D" id="2.10.109.10">
    <property type="entry name" value="Umud Fragment, subunit A"/>
    <property type="match status" value="1"/>
</dbReference>
<feature type="active site" evidence="11">
    <location>
        <position position="71"/>
    </location>
</feature>
<evidence type="ECO:0000256" key="9">
    <source>
        <dbReference type="ARBA" id="ARBA00023128"/>
    </source>
</evidence>
<evidence type="ECO:0000256" key="11">
    <source>
        <dbReference type="PIRSR" id="PIRSR600223-1"/>
    </source>
</evidence>
<evidence type="ECO:0000256" key="7">
    <source>
        <dbReference type="ARBA" id="ARBA00022801"/>
    </source>
</evidence>
<keyword evidence="9" id="KW-0496">Mitochondrion</keyword>
<feature type="active site" evidence="11">
    <location>
        <position position="124"/>
    </location>
</feature>
<protein>
    <recommendedName>
        <fullName evidence="3">Mitochondrial inner membrane protease subunit 2</fullName>
    </recommendedName>
</protein>
<dbReference type="GO" id="GO:0006465">
    <property type="term" value="P:signal peptide processing"/>
    <property type="evidence" value="ECO:0007669"/>
    <property type="project" value="InterPro"/>
</dbReference>
<evidence type="ECO:0000313" key="15">
    <source>
        <dbReference type="Proteomes" id="UP000321947"/>
    </source>
</evidence>
<keyword evidence="6" id="KW-0999">Mitochondrion inner membrane</keyword>
<dbReference type="PRINTS" id="PR00727">
    <property type="entry name" value="LEADERPTASE"/>
</dbReference>
<organism evidence="14 15">
    <name type="scientific">Cucumis melo var. makuwa</name>
    <name type="common">Oriental melon</name>
    <dbReference type="NCBI Taxonomy" id="1194695"/>
    <lineage>
        <taxon>Eukaryota</taxon>
        <taxon>Viridiplantae</taxon>
        <taxon>Streptophyta</taxon>
        <taxon>Embryophyta</taxon>
        <taxon>Tracheophyta</taxon>
        <taxon>Spermatophyta</taxon>
        <taxon>Magnoliopsida</taxon>
        <taxon>eudicotyledons</taxon>
        <taxon>Gunneridae</taxon>
        <taxon>Pentapetalae</taxon>
        <taxon>rosids</taxon>
        <taxon>fabids</taxon>
        <taxon>Cucurbitales</taxon>
        <taxon>Cucurbitaceae</taxon>
        <taxon>Benincaseae</taxon>
        <taxon>Cucumis</taxon>
    </lineage>
</organism>
<keyword evidence="5 12" id="KW-0812">Transmembrane</keyword>
<evidence type="ECO:0000256" key="12">
    <source>
        <dbReference type="SAM" id="Phobius"/>
    </source>
</evidence>
<evidence type="ECO:0000256" key="1">
    <source>
        <dbReference type="ARBA" id="ARBA00004434"/>
    </source>
</evidence>
<dbReference type="GO" id="GO:0006627">
    <property type="term" value="P:protein processing involved in protein targeting to mitochondrion"/>
    <property type="evidence" value="ECO:0007669"/>
    <property type="project" value="InterPro"/>
</dbReference>
<dbReference type="PANTHER" id="PTHR46041:SF2">
    <property type="entry name" value="MITOCHONDRIAL INNER MEMBRANE PROTEASE SUBUNIT 2"/>
    <property type="match status" value="1"/>
</dbReference>
<evidence type="ECO:0000256" key="6">
    <source>
        <dbReference type="ARBA" id="ARBA00022792"/>
    </source>
</evidence>
<comment type="similarity">
    <text evidence="2">Belongs to the peptidase S26 family. IMP2 subfamily.</text>
</comment>
<feature type="domain" description="Peptidase S26" evidence="13">
    <location>
        <begin position="49"/>
        <end position="137"/>
    </location>
</feature>